<comment type="caution">
    <text evidence="1">The sequence shown here is derived from an EMBL/GenBank/DDBJ whole genome shotgun (WGS) entry which is preliminary data.</text>
</comment>
<evidence type="ECO:0000313" key="1">
    <source>
        <dbReference type="EMBL" id="MDS1821622.1"/>
    </source>
</evidence>
<evidence type="ECO:0000313" key="2">
    <source>
        <dbReference type="Proteomes" id="UP001253193"/>
    </source>
</evidence>
<proteinExistence type="predicted"/>
<accession>A0AAW8PZC7</accession>
<dbReference type="RefSeq" id="WP_311020533.1">
    <property type="nucleotide sequence ID" value="NZ_JAUHGG010000003.1"/>
</dbReference>
<gene>
    <name evidence="1" type="ORF">QX249_13190</name>
</gene>
<name>A0AAW8PZC7_VIBPH</name>
<organism evidence="1 2">
    <name type="scientific">Vibrio parahaemolyticus</name>
    <dbReference type="NCBI Taxonomy" id="670"/>
    <lineage>
        <taxon>Bacteria</taxon>
        <taxon>Pseudomonadati</taxon>
        <taxon>Pseudomonadota</taxon>
        <taxon>Gammaproteobacteria</taxon>
        <taxon>Vibrionales</taxon>
        <taxon>Vibrionaceae</taxon>
        <taxon>Vibrio</taxon>
    </lineage>
</organism>
<sequence length="135" mass="15365">MYVRLKNRVVKEVEFSVSDENVYEFNGTLYSELNDLLTALGDEELASSFLEVLLSYLNRNNSNDEIKASDLSSVDGYDIQWGLEMVQRETGLKVSYFGVVYAREFDGFVEDIPKEGSEQREYILIPSVVALNAQD</sequence>
<dbReference type="AlphaFoldDB" id="A0AAW8PZC7"/>
<dbReference type="Proteomes" id="UP001253193">
    <property type="component" value="Unassembled WGS sequence"/>
</dbReference>
<dbReference type="EMBL" id="JAUHGG010000003">
    <property type="protein sequence ID" value="MDS1821622.1"/>
    <property type="molecule type" value="Genomic_DNA"/>
</dbReference>
<protein>
    <submittedName>
        <fullName evidence="1">Uncharacterized protein</fullName>
    </submittedName>
</protein>
<reference evidence="1" key="1">
    <citation type="submission" date="2023-06" db="EMBL/GenBank/DDBJ databases">
        <title>Genomic Diversity of Vibrio spp. and Metagenomic Analysis of Pathogens in Florida Gulf Coastal Waters Following Hurricane Ian.</title>
        <authorList>
            <person name="Brumfield K.D."/>
        </authorList>
    </citation>
    <scope>NUCLEOTIDE SEQUENCE</scope>
    <source>
        <strain evidence="1">WBS2B-138</strain>
    </source>
</reference>